<gene>
    <name evidence="1" type="ORF">S01H1_85663</name>
</gene>
<comment type="caution">
    <text evidence="1">The sequence shown here is derived from an EMBL/GenBank/DDBJ whole genome shotgun (WGS) entry which is preliminary data.</text>
</comment>
<sequence length="39" mass="4460">GVSPQGAGRSPATKNRYPAYREKPTWVLRAPRGYKEHNY</sequence>
<dbReference type="EMBL" id="BARS01058929">
    <property type="protein sequence ID" value="GAG42170.1"/>
    <property type="molecule type" value="Genomic_DNA"/>
</dbReference>
<protein>
    <submittedName>
        <fullName evidence="1">Uncharacterized protein</fullName>
    </submittedName>
</protein>
<name>X0XGB4_9ZZZZ</name>
<feature type="non-terminal residue" evidence="1">
    <location>
        <position position="1"/>
    </location>
</feature>
<accession>X0XGB4</accession>
<dbReference type="AlphaFoldDB" id="X0XGB4"/>
<organism evidence="1">
    <name type="scientific">marine sediment metagenome</name>
    <dbReference type="NCBI Taxonomy" id="412755"/>
    <lineage>
        <taxon>unclassified sequences</taxon>
        <taxon>metagenomes</taxon>
        <taxon>ecological metagenomes</taxon>
    </lineage>
</organism>
<evidence type="ECO:0000313" key="1">
    <source>
        <dbReference type="EMBL" id="GAG42170.1"/>
    </source>
</evidence>
<proteinExistence type="predicted"/>
<reference evidence="1" key="1">
    <citation type="journal article" date="2014" name="Front. Microbiol.">
        <title>High frequency of phylogenetically diverse reductive dehalogenase-homologous genes in deep subseafloor sedimentary metagenomes.</title>
        <authorList>
            <person name="Kawai M."/>
            <person name="Futagami T."/>
            <person name="Toyoda A."/>
            <person name="Takaki Y."/>
            <person name="Nishi S."/>
            <person name="Hori S."/>
            <person name="Arai W."/>
            <person name="Tsubouchi T."/>
            <person name="Morono Y."/>
            <person name="Uchiyama I."/>
            <person name="Ito T."/>
            <person name="Fujiyama A."/>
            <person name="Inagaki F."/>
            <person name="Takami H."/>
        </authorList>
    </citation>
    <scope>NUCLEOTIDE SEQUENCE</scope>
    <source>
        <strain evidence="1">Expedition CK06-06</strain>
    </source>
</reference>